<keyword evidence="2" id="KW-1185">Reference proteome</keyword>
<proteinExistence type="predicted"/>
<evidence type="ECO:0000313" key="1">
    <source>
        <dbReference type="EMBL" id="VUZ44049.1"/>
    </source>
</evidence>
<accession>A0A564YAQ2</accession>
<sequence>MAYGQKVSLELGEVACYMRWISMAKRGCVIETISVPYTQRSHRILKRVLWASPWMF</sequence>
<dbReference type="Proteomes" id="UP000321570">
    <property type="component" value="Unassembled WGS sequence"/>
</dbReference>
<organism evidence="1 2">
    <name type="scientific">Hymenolepis diminuta</name>
    <name type="common">Rat tapeworm</name>
    <dbReference type="NCBI Taxonomy" id="6216"/>
    <lineage>
        <taxon>Eukaryota</taxon>
        <taxon>Metazoa</taxon>
        <taxon>Spiralia</taxon>
        <taxon>Lophotrochozoa</taxon>
        <taxon>Platyhelminthes</taxon>
        <taxon>Cestoda</taxon>
        <taxon>Eucestoda</taxon>
        <taxon>Cyclophyllidea</taxon>
        <taxon>Hymenolepididae</taxon>
        <taxon>Hymenolepis</taxon>
    </lineage>
</organism>
<dbReference type="EMBL" id="CABIJS010000122">
    <property type="protein sequence ID" value="VUZ44049.1"/>
    <property type="molecule type" value="Genomic_DNA"/>
</dbReference>
<evidence type="ECO:0000313" key="2">
    <source>
        <dbReference type="Proteomes" id="UP000321570"/>
    </source>
</evidence>
<gene>
    <name evidence="1" type="ORF">WMSIL1_LOCUS4158</name>
</gene>
<protein>
    <submittedName>
        <fullName evidence="1">Uncharacterized protein</fullName>
    </submittedName>
</protein>
<dbReference type="AlphaFoldDB" id="A0A564YAQ2"/>
<name>A0A564YAQ2_HYMDI</name>
<reference evidence="1 2" key="1">
    <citation type="submission" date="2019-07" db="EMBL/GenBank/DDBJ databases">
        <authorList>
            <person name="Jastrzebski P J."/>
            <person name="Paukszto L."/>
            <person name="Jastrzebski P J."/>
        </authorList>
    </citation>
    <scope>NUCLEOTIDE SEQUENCE [LARGE SCALE GENOMIC DNA]</scope>
    <source>
        <strain evidence="1 2">WMS-il1</strain>
    </source>
</reference>